<dbReference type="GO" id="GO:0045944">
    <property type="term" value="P:positive regulation of transcription by RNA polymerase II"/>
    <property type="evidence" value="ECO:0007669"/>
    <property type="project" value="TreeGrafter"/>
</dbReference>
<keyword evidence="16" id="KW-1185">Reference proteome</keyword>
<comment type="catalytic activity">
    <reaction evidence="11">
        <text>L-lysyl-[protein] + acetyl-CoA = N(6)-acetyl-L-lysyl-[protein] + CoA + H(+)</text>
        <dbReference type="Rhea" id="RHEA:45948"/>
        <dbReference type="Rhea" id="RHEA-COMP:9752"/>
        <dbReference type="Rhea" id="RHEA-COMP:10731"/>
        <dbReference type="ChEBI" id="CHEBI:15378"/>
        <dbReference type="ChEBI" id="CHEBI:29969"/>
        <dbReference type="ChEBI" id="CHEBI:57287"/>
        <dbReference type="ChEBI" id="CHEBI:57288"/>
        <dbReference type="ChEBI" id="CHEBI:61930"/>
        <dbReference type="EC" id="2.3.1.48"/>
    </reaction>
</comment>
<dbReference type="OrthoDB" id="899at2759"/>
<dbReference type="InterPro" id="IPR000197">
    <property type="entry name" value="Znf_TAZ"/>
</dbReference>
<dbReference type="GO" id="GO:0031490">
    <property type="term" value="F:chromatin DNA binding"/>
    <property type="evidence" value="ECO:0007669"/>
    <property type="project" value="TreeGrafter"/>
</dbReference>
<dbReference type="Gene3D" id="1.20.1020.10">
    <property type="entry name" value="TAZ domain"/>
    <property type="match status" value="1"/>
</dbReference>
<dbReference type="EMBL" id="BMAW01010990">
    <property type="protein sequence ID" value="GFT21425.1"/>
    <property type="molecule type" value="Genomic_DNA"/>
</dbReference>
<dbReference type="SMART" id="SM00551">
    <property type="entry name" value="ZnF_TAZ"/>
    <property type="match status" value="1"/>
</dbReference>
<keyword evidence="5 12" id="KW-0863">Zinc-finger</keyword>
<dbReference type="AlphaFoldDB" id="A0A8X6NLW6"/>
<evidence type="ECO:0000256" key="11">
    <source>
        <dbReference type="ARBA" id="ARBA00048017"/>
    </source>
</evidence>
<feature type="region of interest" description="Disordered" evidence="13">
    <location>
        <begin position="43"/>
        <end position="72"/>
    </location>
</feature>
<evidence type="ECO:0000256" key="8">
    <source>
        <dbReference type="ARBA" id="ARBA00023015"/>
    </source>
</evidence>
<evidence type="ECO:0000256" key="2">
    <source>
        <dbReference type="ARBA" id="ARBA00013184"/>
    </source>
</evidence>
<feature type="zinc finger region" description="TAZ-type" evidence="12">
    <location>
        <begin position="78"/>
        <end position="165"/>
    </location>
</feature>
<evidence type="ECO:0000256" key="12">
    <source>
        <dbReference type="PROSITE-ProRule" id="PRU00203"/>
    </source>
</evidence>
<evidence type="ECO:0000256" key="4">
    <source>
        <dbReference type="ARBA" id="ARBA00022723"/>
    </source>
</evidence>
<gene>
    <name evidence="15" type="ORF">NPIL_219301</name>
</gene>
<dbReference type="InterPro" id="IPR013178">
    <property type="entry name" value="Histone_AcTrfase_Rtt109/CBP"/>
</dbReference>
<comment type="caution">
    <text evidence="15">The sequence shown here is derived from an EMBL/GenBank/DDBJ whole genome shotgun (WGS) entry which is preliminary data.</text>
</comment>
<comment type="subcellular location">
    <subcellularLocation>
        <location evidence="1">Nucleus</location>
    </subcellularLocation>
</comment>
<dbReference type="GO" id="GO:0008270">
    <property type="term" value="F:zinc ion binding"/>
    <property type="evidence" value="ECO:0007669"/>
    <property type="project" value="UniProtKB-KW"/>
</dbReference>
<dbReference type="PROSITE" id="PS50134">
    <property type="entry name" value="ZF_TAZ"/>
    <property type="match status" value="1"/>
</dbReference>
<dbReference type="Proteomes" id="UP000887013">
    <property type="component" value="Unassembled WGS sequence"/>
</dbReference>
<dbReference type="GO" id="GO:0003713">
    <property type="term" value="F:transcription coactivator activity"/>
    <property type="evidence" value="ECO:0007669"/>
    <property type="project" value="TreeGrafter"/>
</dbReference>
<dbReference type="GO" id="GO:0005667">
    <property type="term" value="C:transcription regulator complex"/>
    <property type="evidence" value="ECO:0007669"/>
    <property type="project" value="TreeGrafter"/>
</dbReference>
<dbReference type="PANTHER" id="PTHR13808:SF1">
    <property type="entry name" value="HISTONE ACETYLTRANSFERASE"/>
    <property type="match status" value="1"/>
</dbReference>
<proteinExistence type="predicted"/>
<evidence type="ECO:0000313" key="16">
    <source>
        <dbReference type="Proteomes" id="UP000887013"/>
    </source>
</evidence>
<keyword evidence="6 12" id="KW-0862">Zinc</keyword>
<evidence type="ECO:0000256" key="13">
    <source>
        <dbReference type="SAM" id="MobiDB-lite"/>
    </source>
</evidence>
<feature type="compositionally biased region" description="Polar residues" evidence="13">
    <location>
        <begin position="1"/>
        <end position="25"/>
    </location>
</feature>
<dbReference type="GO" id="GO:0000123">
    <property type="term" value="C:histone acetyltransferase complex"/>
    <property type="evidence" value="ECO:0007669"/>
    <property type="project" value="TreeGrafter"/>
</dbReference>
<evidence type="ECO:0000256" key="1">
    <source>
        <dbReference type="ARBA" id="ARBA00004123"/>
    </source>
</evidence>
<dbReference type="InterPro" id="IPR035898">
    <property type="entry name" value="TAZ_dom_sf"/>
</dbReference>
<evidence type="ECO:0000256" key="3">
    <source>
        <dbReference type="ARBA" id="ARBA00022679"/>
    </source>
</evidence>
<reference evidence="15" key="1">
    <citation type="submission" date="2020-08" db="EMBL/GenBank/DDBJ databases">
        <title>Multicomponent nature underlies the extraordinary mechanical properties of spider dragline silk.</title>
        <authorList>
            <person name="Kono N."/>
            <person name="Nakamura H."/>
            <person name="Mori M."/>
            <person name="Yoshida Y."/>
            <person name="Ohtoshi R."/>
            <person name="Malay A.D."/>
            <person name="Moran D.A.P."/>
            <person name="Tomita M."/>
            <person name="Numata K."/>
            <person name="Arakawa K."/>
        </authorList>
    </citation>
    <scope>NUCLEOTIDE SEQUENCE</scope>
</reference>
<accession>A0A8X6NLW6</accession>
<keyword evidence="4 12" id="KW-0479">Metal-binding</keyword>
<evidence type="ECO:0000313" key="15">
    <source>
        <dbReference type="EMBL" id="GFT21425.1"/>
    </source>
</evidence>
<evidence type="ECO:0000256" key="7">
    <source>
        <dbReference type="ARBA" id="ARBA00022853"/>
    </source>
</evidence>
<keyword evidence="3" id="KW-0808">Transferase</keyword>
<evidence type="ECO:0000256" key="9">
    <source>
        <dbReference type="ARBA" id="ARBA00023163"/>
    </source>
</evidence>
<feature type="domain" description="TAZ-type" evidence="14">
    <location>
        <begin position="78"/>
        <end position="165"/>
    </location>
</feature>
<dbReference type="GO" id="GO:0004402">
    <property type="term" value="F:histone acetyltransferase activity"/>
    <property type="evidence" value="ECO:0007669"/>
    <property type="project" value="InterPro"/>
</dbReference>
<evidence type="ECO:0000256" key="10">
    <source>
        <dbReference type="ARBA" id="ARBA00023242"/>
    </source>
</evidence>
<keyword evidence="8" id="KW-0805">Transcription regulation</keyword>
<organism evidence="15 16">
    <name type="scientific">Nephila pilipes</name>
    <name type="common">Giant wood spider</name>
    <name type="synonym">Nephila maculata</name>
    <dbReference type="NCBI Taxonomy" id="299642"/>
    <lineage>
        <taxon>Eukaryota</taxon>
        <taxon>Metazoa</taxon>
        <taxon>Ecdysozoa</taxon>
        <taxon>Arthropoda</taxon>
        <taxon>Chelicerata</taxon>
        <taxon>Arachnida</taxon>
        <taxon>Araneae</taxon>
        <taxon>Araneomorphae</taxon>
        <taxon>Entelegynae</taxon>
        <taxon>Araneoidea</taxon>
        <taxon>Nephilidae</taxon>
        <taxon>Nephila</taxon>
    </lineage>
</organism>
<dbReference type="GO" id="GO:0005634">
    <property type="term" value="C:nucleus"/>
    <property type="evidence" value="ECO:0007669"/>
    <property type="project" value="UniProtKB-SubCell"/>
</dbReference>
<feature type="region of interest" description="Disordered" evidence="13">
    <location>
        <begin position="1"/>
        <end position="26"/>
    </location>
</feature>
<dbReference type="EC" id="2.3.1.48" evidence="2"/>
<evidence type="ECO:0000256" key="5">
    <source>
        <dbReference type="ARBA" id="ARBA00022771"/>
    </source>
</evidence>
<keyword evidence="10" id="KW-0539">Nucleus</keyword>
<name>A0A8X6NLW6_NEPPI</name>
<keyword evidence="9" id="KW-0804">Transcription</keyword>
<protein>
    <recommendedName>
        <fullName evidence="2">histone acetyltransferase</fullName>
        <ecNumber evidence="2">2.3.1.48</ecNumber>
    </recommendedName>
</protein>
<dbReference type="SUPFAM" id="SSF57933">
    <property type="entry name" value="TAZ domain"/>
    <property type="match status" value="1"/>
</dbReference>
<dbReference type="Pfam" id="PF02135">
    <property type="entry name" value="zf-TAZ"/>
    <property type="match status" value="1"/>
</dbReference>
<evidence type="ECO:0000259" key="14">
    <source>
        <dbReference type="PROSITE" id="PS50134"/>
    </source>
</evidence>
<evidence type="ECO:0000256" key="6">
    <source>
        <dbReference type="ARBA" id="ARBA00022833"/>
    </source>
</evidence>
<dbReference type="PANTHER" id="PTHR13808">
    <property type="entry name" value="CBP/P300-RELATED"/>
    <property type="match status" value="1"/>
</dbReference>
<keyword evidence="7" id="KW-0156">Chromatin regulator</keyword>
<sequence length="185" mass="20527">MESLNPSVVQSDFVRSTSNHQNANEMGTLDLSVALSAGEQSSSNHRNAAACPGGAVNSRRSSSAPGGELEVAESEVRDGEKIKLVQMQLFLLIHAYICRKNVNQSDREVQQCSVPLCSTLKLVLNHITICQAGKFCTVNHCSSSREILAHWRNCRLGTCRMCIPLKVNARQYFERKRILFRRAHG</sequence>